<evidence type="ECO:0000259" key="2">
    <source>
        <dbReference type="Pfam" id="PF24883"/>
    </source>
</evidence>
<dbReference type="Proteomes" id="UP000244855">
    <property type="component" value="Unassembled WGS sequence"/>
</dbReference>
<reference evidence="3 4" key="1">
    <citation type="journal article" date="2018" name="Sci. Rep.">
        <title>Comparative genomics provides insights into the lifestyle and reveals functional heterogeneity of dark septate endophytic fungi.</title>
        <authorList>
            <person name="Knapp D.G."/>
            <person name="Nemeth J.B."/>
            <person name="Barry K."/>
            <person name="Hainaut M."/>
            <person name="Henrissat B."/>
            <person name="Johnson J."/>
            <person name="Kuo A."/>
            <person name="Lim J.H.P."/>
            <person name="Lipzen A."/>
            <person name="Nolan M."/>
            <person name="Ohm R.A."/>
            <person name="Tamas L."/>
            <person name="Grigoriev I.V."/>
            <person name="Spatafora J.W."/>
            <person name="Nagy L.G."/>
            <person name="Kovacs G.M."/>
        </authorList>
    </citation>
    <scope>NUCLEOTIDE SEQUENCE [LARGE SCALE GENOMIC DNA]</scope>
    <source>
        <strain evidence="3 4">DSE2036</strain>
    </source>
</reference>
<protein>
    <recommendedName>
        <fullName evidence="2">Nephrocystin 3-like N-terminal domain-containing protein</fullName>
    </recommendedName>
</protein>
<organism evidence="3 4">
    <name type="scientific">Periconia macrospinosa</name>
    <dbReference type="NCBI Taxonomy" id="97972"/>
    <lineage>
        <taxon>Eukaryota</taxon>
        <taxon>Fungi</taxon>
        <taxon>Dikarya</taxon>
        <taxon>Ascomycota</taxon>
        <taxon>Pezizomycotina</taxon>
        <taxon>Dothideomycetes</taxon>
        <taxon>Pleosporomycetidae</taxon>
        <taxon>Pleosporales</taxon>
        <taxon>Massarineae</taxon>
        <taxon>Periconiaceae</taxon>
        <taxon>Periconia</taxon>
    </lineage>
</organism>
<dbReference type="OrthoDB" id="3799220at2759"/>
<proteinExistence type="predicted"/>
<accession>A0A2V1D6S4</accession>
<dbReference type="PANTHER" id="PTHR10039:SF16">
    <property type="entry name" value="GPI INOSITOL-DEACYLASE"/>
    <property type="match status" value="1"/>
</dbReference>
<keyword evidence="4" id="KW-1185">Reference proteome</keyword>
<feature type="non-terminal residue" evidence="3">
    <location>
        <position position="1"/>
    </location>
</feature>
<gene>
    <name evidence="3" type="ORF">DM02DRAFT_472445</name>
</gene>
<dbReference type="STRING" id="97972.A0A2V1D6S4"/>
<feature type="non-terminal residue" evidence="3">
    <location>
        <position position="223"/>
    </location>
</feature>
<dbReference type="AlphaFoldDB" id="A0A2V1D6S4"/>
<sequence length="223" mass="25883">GTGKTFITSKVIDDIQAPLSKTPTQEGFAYFYCDRNEKDRQELMPILRNLLSTSERPLKIFISSRPASEIKRDFTFLPNIEIQATDNLGDIEKFVNNRLDKRRQGQPISPSLRREIIGVLLEKSQGMFQWAYLQVEQILKAPTETDIRTRLGKLPKGLEESYNEIYDQIAEHEHTKTLVDRAFMWRMVWKFSHLSVAEYLEKNHCSGEEAHCHIAKVCLKLLL</sequence>
<keyword evidence="1" id="KW-0677">Repeat</keyword>
<dbReference type="EMBL" id="KZ805570">
    <property type="protein sequence ID" value="PVH93762.1"/>
    <property type="molecule type" value="Genomic_DNA"/>
</dbReference>
<evidence type="ECO:0000313" key="4">
    <source>
        <dbReference type="Proteomes" id="UP000244855"/>
    </source>
</evidence>
<dbReference type="InterPro" id="IPR056884">
    <property type="entry name" value="NPHP3-like_N"/>
</dbReference>
<dbReference type="PANTHER" id="PTHR10039">
    <property type="entry name" value="AMELOGENIN"/>
    <property type="match status" value="1"/>
</dbReference>
<feature type="domain" description="Nephrocystin 3-like N-terminal" evidence="2">
    <location>
        <begin position="1"/>
        <end position="52"/>
    </location>
</feature>
<dbReference type="Pfam" id="PF24883">
    <property type="entry name" value="NPHP3_N"/>
    <property type="match status" value="1"/>
</dbReference>
<evidence type="ECO:0000256" key="1">
    <source>
        <dbReference type="ARBA" id="ARBA00022737"/>
    </source>
</evidence>
<name>A0A2V1D6S4_9PLEO</name>
<evidence type="ECO:0000313" key="3">
    <source>
        <dbReference type="EMBL" id="PVH93762.1"/>
    </source>
</evidence>